<dbReference type="PANTHER" id="PTHR43625:SF77">
    <property type="entry name" value="ALDO-KETO REDUCTASE"/>
    <property type="match status" value="1"/>
</dbReference>
<dbReference type="InterPro" id="IPR006311">
    <property type="entry name" value="TAT_signal"/>
</dbReference>
<dbReference type="Gene3D" id="3.20.20.100">
    <property type="entry name" value="NADP-dependent oxidoreductase domain"/>
    <property type="match status" value="1"/>
</dbReference>
<dbReference type="InterPro" id="IPR023210">
    <property type="entry name" value="NADP_OxRdtase_dom"/>
</dbReference>
<organism evidence="3 4">
    <name type="scientific">Larkinella terrae</name>
    <dbReference type="NCBI Taxonomy" id="2025311"/>
    <lineage>
        <taxon>Bacteria</taxon>
        <taxon>Pseudomonadati</taxon>
        <taxon>Bacteroidota</taxon>
        <taxon>Cytophagia</taxon>
        <taxon>Cytophagales</taxon>
        <taxon>Spirosomataceae</taxon>
        <taxon>Larkinella</taxon>
    </lineage>
</organism>
<evidence type="ECO:0000313" key="4">
    <source>
        <dbReference type="Proteomes" id="UP000441754"/>
    </source>
</evidence>
<accession>A0A7K0EHN0</accession>
<evidence type="ECO:0000259" key="2">
    <source>
        <dbReference type="Pfam" id="PF00248"/>
    </source>
</evidence>
<comment type="caution">
    <text evidence="3">The sequence shown here is derived from an EMBL/GenBank/DDBJ whole genome shotgun (WGS) entry which is preliminary data.</text>
</comment>
<name>A0A7K0EHN0_9BACT</name>
<dbReference type="OrthoDB" id="9773828at2"/>
<evidence type="ECO:0000313" key="3">
    <source>
        <dbReference type="EMBL" id="MRS61222.1"/>
    </source>
</evidence>
<dbReference type="PANTHER" id="PTHR43625">
    <property type="entry name" value="AFLATOXIN B1 ALDEHYDE REDUCTASE"/>
    <property type="match status" value="1"/>
</dbReference>
<dbReference type="GO" id="GO:0016491">
    <property type="term" value="F:oxidoreductase activity"/>
    <property type="evidence" value="ECO:0007669"/>
    <property type="project" value="UniProtKB-KW"/>
</dbReference>
<dbReference type="AlphaFoldDB" id="A0A7K0EHN0"/>
<evidence type="ECO:0000256" key="1">
    <source>
        <dbReference type="ARBA" id="ARBA00023002"/>
    </source>
</evidence>
<dbReference type="GO" id="GO:0005737">
    <property type="term" value="C:cytoplasm"/>
    <property type="evidence" value="ECO:0007669"/>
    <property type="project" value="TreeGrafter"/>
</dbReference>
<dbReference type="Proteomes" id="UP000441754">
    <property type="component" value="Unassembled WGS sequence"/>
</dbReference>
<protein>
    <submittedName>
        <fullName evidence="3">Aldo/keto reductase</fullName>
    </submittedName>
</protein>
<dbReference type="SUPFAM" id="SSF51430">
    <property type="entry name" value="NAD(P)-linked oxidoreductase"/>
    <property type="match status" value="1"/>
</dbReference>
<sequence>MEPKTNANATIGSTRRNLLKTGLVLAGGVLLAPDTKGAVISSNQPASVVPTAKLGRRKLGTMEVSSVGLGVQNMHRTYQTTIPYRPEMIKIIRKAFDSGVTLFDTAEAYGPFECERILGESVASFRNKIVIETKYGWNIDQKTGQRLPGLNSRPEHIKEVVEGMLKRLRTDRIDLLYQHRVDPAVPIEDVVGAIKDLIGQGKILHYGLSEPGPQTVRRAHAIHPVTAIQNEYSLLWRGPEEVILPLCEELGIGFVCWSPLGVGFLTGAIDANTRFAPGDIRGIEERFSPENLPNNIALVKLIQSWAERKQAAPAQISLAWLIARKPWIVPIPGTTQMAHMLENAGAADVKLTTDEWKQFDQELSAITIKGLRLPQGVLNFSNVEAPKKQ</sequence>
<dbReference type="EMBL" id="WJXZ01000004">
    <property type="protein sequence ID" value="MRS61222.1"/>
    <property type="molecule type" value="Genomic_DNA"/>
</dbReference>
<dbReference type="PROSITE" id="PS51318">
    <property type="entry name" value="TAT"/>
    <property type="match status" value="1"/>
</dbReference>
<reference evidence="3 4" key="1">
    <citation type="journal article" date="2018" name="Antonie Van Leeuwenhoek">
        <title>Larkinella terrae sp. nov., isolated from soil on Jeju Island, South Korea.</title>
        <authorList>
            <person name="Ten L.N."/>
            <person name="Jeon J."/>
            <person name="Park S.J."/>
            <person name="Park S."/>
            <person name="Lee S.Y."/>
            <person name="Kim M.K."/>
            <person name="Jung H.Y."/>
        </authorList>
    </citation>
    <scope>NUCLEOTIDE SEQUENCE [LARGE SCALE GENOMIC DNA]</scope>
    <source>
        <strain evidence="3 4">KCTC 52001</strain>
    </source>
</reference>
<feature type="domain" description="NADP-dependent oxidoreductase" evidence="2">
    <location>
        <begin position="83"/>
        <end position="361"/>
    </location>
</feature>
<dbReference type="Pfam" id="PF00248">
    <property type="entry name" value="Aldo_ket_red"/>
    <property type="match status" value="1"/>
</dbReference>
<keyword evidence="1" id="KW-0560">Oxidoreductase</keyword>
<proteinExistence type="predicted"/>
<keyword evidence="4" id="KW-1185">Reference proteome</keyword>
<dbReference type="InterPro" id="IPR050791">
    <property type="entry name" value="Aldo-Keto_reductase"/>
</dbReference>
<dbReference type="CDD" id="cd19078">
    <property type="entry name" value="AKR_AKR13C1_2"/>
    <property type="match status" value="1"/>
</dbReference>
<dbReference type="RefSeq" id="WP_154174625.1">
    <property type="nucleotide sequence ID" value="NZ_WJXZ01000004.1"/>
</dbReference>
<dbReference type="InterPro" id="IPR036812">
    <property type="entry name" value="NAD(P)_OxRdtase_dom_sf"/>
</dbReference>
<gene>
    <name evidence="3" type="ORF">GJJ30_07955</name>
</gene>